<dbReference type="Proteomes" id="UP001597036">
    <property type="component" value="Unassembled WGS sequence"/>
</dbReference>
<evidence type="ECO:0000259" key="1">
    <source>
        <dbReference type="PROSITE" id="PS50937"/>
    </source>
</evidence>
<dbReference type="Gene3D" id="1.10.1660.10">
    <property type="match status" value="1"/>
</dbReference>
<evidence type="ECO:0000313" key="3">
    <source>
        <dbReference type="Proteomes" id="UP001597036"/>
    </source>
</evidence>
<proteinExistence type="predicted"/>
<dbReference type="InterPro" id="IPR000551">
    <property type="entry name" value="MerR-type_HTH_dom"/>
</dbReference>
<organism evidence="2 3">
    <name type="scientific">Alloscardovia venturai</name>
    <dbReference type="NCBI Taxonomy" id="1769421"/>
    <lineage>
        <taxon>Bacteria</taxon>
        <taxon>Bacillati</taxon>
        <taxon>Actinomycetota</taxon>
        <taxon>Actinomycetes</taxon>
        <taxon>Bifidobacteriales</taxon>
        <taxon>Bifidobacteriaceae</taxon>
        <taxon>Alloscardovia</taxon>
    </lineage>
</organism>
<keyword evidence="2" id="KW-0238">DNA-binding</keyword>
<comment type="caution">
    <text evidence="2">The sequence shown here is derived from an EMBL/GenBank/DDBJ whole genome shotgun (WGS) entry which is preliminary data.</text>
</comment>
<sequence length="27" mass="3232">MSQLVHVSVRTLRYWEEYGVINSPEHT</sequence>
<dbReference type="Pfam" id="PF00376">
    <property type="entry name" value="MerR"/>
    <property type="match status" value="1"/>
</dbReference>
<accession>A0ABW2Y5F9</accession>
<name>A0ABW2Y5F9_9BIFI</name>
<dbReference type="SUPFAM" id="SSF46955">
    <property type="entry name" value="Putative DNA-binding domain"/>
    <property type="match status" value="1"/>
</dbReference>
<feature type="domain" description="HTH merR-type" evidence="1">
    <location>
        <begin position="1"/>
        <end position="27"/>
    </location>
</feature>
<dbReference type="PROSITE" id="PS50937">
    <property type="entry name" value="HTH_MERR_2"/>
    <property type="match status" value="1"/>
</dbReference>
<evidence type="ECO:0000313" key="2">
    <source>
        <dbReference type="EMBL" id="MFD0704233.1"/>
    </source>
</evidence>
<gene>
    <name evidence="2" type="ORF">ACFQY8_00475</name>
</gene>
<protein>
    <submittedName>
        <fullName evidence="2">MerR family DNA-binding transcriptional regulator</fullName>
    </submittedName>
</protein>
<dbReference type="RefSeq" id="WP_377937701.1">
    <property type="nucleotide sequence ID" value="NZ_JBHTHQ010000006.1"/>
</dbReference>
<keyword evidence="3" id="KW-1185">Reference proteome</keyword>
<dbReference type="GO" id="GO:0003677">
    <property type="term" value="F:DNA binding"/>
    <property type="evidence" value="ECO:0007669"/>
    <property type="project" value="UniProtKB-KW"/>
</dbReference>
<dbReference type="InterPro" id="IPR009061">
    <property type="entry name" value="DNA-bd_dom_put_sf"/>
</dbReference>
<dbReference type="EMBL" id="JBHTHQ010000006">
    <property type="protein sequence ID" value="MFD0704233.1"/>
    <property type="molecule type" value="Genomic_DNA"/>
</dbReference>
<reference evidence="3" key="1">
    <citation type="journal article" date="2019" name="Int. J. Syst. Evol. Microbiol.">
        <title>The Global Catalogue of Microorganisms (GCM) 10K type strain sequencing project: providing services to taxonomists for standard genome sequencing and annotation.</title>
        <authorList>
            <consortium name="The Broad Institute Genomics Platform"/>
            <consortium name="The Broad Institute Genome Sequencing Center for Infectious Disease"/>
            <person name="Wu L."/>
            <person name="Ma J."/>
        </authorList>
    </citation>
    <scope>NUCLEOTIDE SEQUENCE [LARGE SCALE GENOMIC DNA]</scope>
    <source>
        <strain evidence="3">CCM 8604</strain>
    </source>
</reference>